<accession>A0A9D1Z2S0</accession>
<reference evidence="1" key="1">
    <citation type="journal article" date="2021" name="PeerJ">
        <title>Extensive microbial diversity within the chicken gut microbiome revealed by metagenomics and culture.</title>
        <authorList>
            <person name="Gilroy R."/>
            <person name="Ravi A."/>
            <person name="Getino M."/>
            <person name="Pursley I."/>
            <person name="Horton D.L."/>
            <person name="Alikhan N.F."/>
            <person name="Baker D."/>
            <person name="Gharbi K."/>
            <person name="Hall N."/>
            <person name="Watson M."/>
            <person name="Adriaenssens E.M."/>
            <person name="Foster-Nyarko E."/>
            <person name="Jarju S."/>
            <person name="Secka A."/>
            <person name="Antonio M."/>
            <person name="Oren A."/>
            <person name="Chaudhuri R.R."/>
            <person name="La Ragione R."/>
            <person name="Hildebrand F."/>
            <person name="Pallen M.J."/>
        </authorList>
    </citation>
    <scope>NUCLEOTIDE SEQUENCE</scope>
    <source>
        <strain evidence="1">CHK33-7979</strain>
    </source>
</reference>
<evidence type="ECO:0000313" key="1">
    <source>
        <dbReference type="EMBL" id="HIY72451.1"/>
    </source>
</evidence>
<dbReference type="EMBL" id="DXCX01000010">
    <property type="protein sequence ID" value="HIY72451.1"/>
    <property type="molecule type" value="Genomic_DNA"/>
</dbReference>
<reference evidence="1" key="2">
    <citation type="submission" date="2021-04" db="EMBL/GenBank/DDBJ databases">
        <authorList>
            <person name="Gilroy R."/>
        </authorList>
    </citation>
    <scope>NUCLEOTIDE SEQUENCE</scope>
    <source>
        <strain evidence="1">CHK33-7979</strain>
    </source>
</reference>
<dbReference type="Proteomes" id="UP000886824">
    <property type="component" value="Unassembled WGS sequence"/>
</dbReference>
<protein>
    <submittedName>
        <fullName evidence="1">Uncharacterized protein</fullName>
    </submittedName>
</protein>
<gene>
    <name evidence="1" type="ORF">H9826_00550</name>
</gene>
<organism evidence="1 2">
    <name type="scientific">Candidatus Intestinimonas merdavium</name>
    <dbReference type="NCBI Taxonomy" id="2838622"/>
    <lineage>
        <taxon>Bacteria</taxon>
        <taxon>Bacillati</taxon>
        <taxon>Bacillota</taxon>
        <taxon>Clostridia</taxon>
        <taxon>Eubacteriales</taxon>
        <taxon>Intestinimonas</taxon>
    </lineage>
</organism>
<proteinExistence type="predicted"/>
<dbReference type="AlphaFoldDB" id="A0A9D1Z2S0"/>
<evidence type="ECO:0000313" key="2">
    <source>
        <dbReference type="Proteomes" id="UP000886824"/>
    </source>
</evidence>
<sequence length="186" mass="20357">MEWRYALEGGGSLTVEEAGLRAVLTAERPEDGRGLYKAYLRGPSGRALLGTLAPEGGRLRVRRTLTLDDLKRQGAWPPVGGEAELAFSFGRDRAPAGWRWTDPAGLRFGEEALRAMAARQGRVLLRSEGEGFLLACPFSCAQPFPMPALFCLAEPVLLEGERYVRFHFDREGWPALPGRRGGAAVC</sequence>
<comment type="caution">
    <text evidence="1">The sequence shown here is derived from an EMBL/GenBank/DDBJ whole genome shotgun (WGS) entry which is preliminary data.</text>
</comment>
<name>A0A9D1Z2S0_9FIRM</name>